<keyword evidence="4" id="KW-0689">Ribosomal protein</keyword>
<protein>
    <submittedName>
        <fullName evidence="9">60s ribosomal l25</fullName>
    </submittedName>
</protein>
<evidence type="ECO:0000313" key="9">
    <source>
        <dbReference type="EMBL" id="KAF4444082.1"/>
    </source>
</evidence>
<dbReference type="Pfam" id="PF03939">
    <property type="entry name" value="Ribosomal_L23eN"/>
    <property type="match status" value="1"/>
</dbReference>
<sequence>MAANKKEENWTGESEIEQESERRCYGDSREIKSLYLLDATTFIATTAMTGLLRFCVIVFFASTSPTLRLDPSSDSPLFDSHPPIQPKGKGNKKAQDAAKAALKGSNSHKKVKARFSTSFHRPKTLITSRAPKYPRRSIPHQPRLDEHKIIVHPLNTESAMKKMEENNTLVFIVDIKSNKAQIKLALKKLYDIDCVKVNTLIRPDGTKKAYARLTPDVDALDIAANKLSLV</sequence>
<keyword evidence="10" id="KW-1185">Reference proteome</keyword>
<dbReference type="Proteomes" id="UP000536711">
    <property type="component" value="Unassembled WGS sequence"/>
</dbReference>
<keyword evidence="5" id="KW-0687">Ribonucleoprotein</keyword>
<dbReference type="GO" id="GO:0019843">
    <property type="term" value="F:rRNA binding"/>
    <property type="evidence" value="ECO:0007669"/>
    <property type="project" value="UniProtKB-KW"/>
</dbReference>
<evidence type="ECO:0000256" key="2">
    <source>
        <dbReference type="ARBA" id="ARBA00022730"/>
    </source>
</evidence>
<dbReference type="PANTHER" id="PTHR11620">
    <property type="entry name" value="60S RIBOSOMAL PROTEIN L23A"/>
    <property type="match status" value="1"/>
</dbReference>
<dbReference type="EMBL" id="JAADJF010000020">
    <property type="protein sequence ID" value="KAF4444082.1"/>
    <property type="molecule type" value="Genomic_DNA"/>
</dbReference>
<dbReference type="GO" id="GO:0006412">
    <property type="term" value="P:translation"/>
    <property type="evidence" value="ECO:0007669"/>
    <property type="project" value="InterPro"/>
</dbReference>
<evidence type="ECO:0000256" key="1">
    <source>
        <dbReference type="ARBA" id="ARBA00006700"/>
    </source>
</evidence>
<evidence type="ECO:0000256" key="4">
    <source>
        <dbReference type="ARBA" id="ARBA00022980"/>
    </source>
</evidence>
<proteinExistence type="inferred from homology"/>
<organism evidence="9 10">
    <name type="scientific">Fusarium acutatum</name>
    <dbReference type="NCBI Taxonomy" id="78861"/>
    <lineage>
        <taxon>Eukaryota</taxon>
        <taxon>Fungi</taxon>
        <taxon>Dikarya</taxon>
        <taxon>Ascomycota</taxon>
        <taxon>Pezizomycotina</taxon>
        <taxon>Sordariomycetes</taxon>
        <taxon>Hypocreomycetidae</taxon>
        <taxon>Hypocreales</taxon>
        <taxon>Nectriaceae</taxon>
        <taxon>Fusarium</taxon>
        <taxon>Fusarium fujikuroi species complex</taxon>
    </lineage>
</organism>
<comment type="caution">
    <text evidence="9">The sequence shown here is derived from an EMBL/GenBank/DDBJ whole genome shotgun (WGS) entry which is preliminary data.</text>
</comment>
<evidence type="ECO:0000256" key="6">
    <source>
        <dbReference type="SAM" id="MobiDB-lite"/>
    </source>
</evidence>
<keyword evidence="7" id="KW-1133">Transmembrane helix</keyword>
<keyword evidence="7" id="KW-0472">Membrane</keyword>
<dbReference type="NCBIfam" id="NF011118">
    <property type="entry name" value="PRK14548.1"/>
    <property type="match status" value="1"/>
</dbReference>
<gene>
    <name evidence="9" type="ORF">FACUT_858</name>
</gene>
<dbReference type="GO" id="GO:0005840">
    <property type="term" value="C:ribosome"/>
    <property type="evidence" value="ECO:0007669"/>
    <property type="project" value="UniProtKB-KW"/>
</dbReference>
<feature type="compositionally biased region" description="Low complexity" evidence="6">
    <location>
        <begin position="71"/>
        <end position="82"/>
    </location>
</feature>
<comment type="similarity">
    <text evidence="1">Belongs to the universal ribosomal protein uL23 family.</text>
</comment>
<evidence type="ECO:0000256" key="5">
    <source>
        <dbReference type="ARBA" id="ARBA00023274"/>
    </source>
</evidence>
<name>A0A8H4K3L2_9HYPO</name>
<evidence type="ECO:0000256" key="7">
    <source>
        <dbReference type="SAM" id="Phobius"/>
    </source>
</evidence>
<dbReference type="FunFam" id="3.30.70.330:FF:000035">
    <property type="entry name" value="60S ribosomal protein L23a"/>
    <property type="match status" value="1"/>
</dbReference>
<accession>A0A8H4K3L2</accession>
<dbReference type="Pfam" id="PF00276">
    <property type="entry name" value="Ribosomal_L23"/>
    <property type="match status" value="1"/>
</dbReference>
<dbReference type="InterPro" id="IPR012677">
    <property type="entry name" value="Nucleotide-bd_a/b_plait_sf"/>
</dbReference>
<feature type="transmembrane region" description="Helical" evidence="7">
    <location>
        <begin position="42"/>
        <end position="61"/>
    </location>
</feature>
<dbReference type="InterPro" id="IPR005633">
    <property type="entry name" value="Ribosomal_uL23_N"/>
</dbReference>
<dbReference type="InterPro" id="IPR012678">
    <property type="entry name" value="Ribosomal_uL23/eL15/eS24_sf"/>
</dbReference>
<keyword evidence="2" id="KW-0699">rRNA-binding</keyword>
<feature type="region of interest" description="Disordered" evidence="6">
    <location>
        <begin position="1"/>
        <end position="22"/>
    </location>
</feature>
<dbReference type="OrthoDB" id="1267328at2759"/>
<dbReference type="GO" id="GO:0003735">
    <property type="term" value="F:structural constituent of ribosome"/>
    <property type="evidence" value="ECO:0007669"/>
    <property type="project" value="InterPro"/>
</dbReference>
<evidence type="ECO:0000259" key="8">
    <source>
        <dbReference type="Pfam" id="PF03939"/>
    </source>
</evidence>
<keyword evidence="3" id="KW-0694">RNA-binding</keyword>
<feature type="domain" description="Large ribosomal subunit protein uL23 N-terminal" evidence="8">
    <location>
        <begin position="92"/>
        <end position="140"/>
    </location>
</feature>
<keyword evidence="7" id="KW-0812">Transmembrane</keyword>
<dbReference type="AlphaFoldDB" id="A0A8H4K3L2"/>
<dbReference type="SUPFAM" id="SSF54189">
    <property type="entry name" value="Ribosomal proteins S24e, L23 and L15e"/>
    <property type="match status" value="1"/>
</dbReference>
<reference evidence="9 10" key="1">
    <citation type="submission" date="2020-01" db="EMBL/GenBank/DDBJ databases">
        <title>Identification and distribution of gene clusters putatively required for synthesis of sphingolipid metabolism inhibitors in phylogenetically diverse species of the filamentous fungus Fusarium.</title>
        <authorList>
            <person name="Kim H.-S."/>
            <person name="Busman M."/>
            <person name="Brown D.W."/>
            <person name="Divon H."/>
            <person name="Uhlig S."/>
            <person name="Proctor R.H."/>
        </authorList>
    </citation>
    <scope>NUCLEOTIDE SEQUENCE [LARGE SCALE GENOMIC DNA]</scope>
    <source>
        <strain evidence="9 10">NRRL 13308</strain>
    </source>
</reference>
<dbReference type="Gene3D" id="3.30.70.330">
    <property type="match status" value="1"/>
</dbReference>
<evidence type="ECO:0000313" key="10">
    <source>
        <dbReference type="Proteomes" id="UP000536711"/>
    </source>
</evidence>
<dbReference type="GO" id="GO:1990904">
    <property type="term" value="C:ribonucleoprotein complex"/>
    <property type="evidence" value="ECO:0007669"/>
    <property type="project" value="UniProtKB-KW"/>
</dbReference>
<feature type="region of interest" description="Disordered" evidence="6">
    <location>
        <begin position="71"/>
        <end position="106"/>
    </location>
</feature>
<dbReference type="HAMAP" id="MF_01369_A">
    <property type="entry name" value="Ribosomal_uL23_A"/>
    <property type="match status" value="1"/>
</dbReference>
<evidence type="ECO:0000256" key="3">
    <source>
        <dbReference type="ARBA" id="ARBA00022884"/>
    </source>
</evidence>
<dbReference type="InterPro" id="IPR013025">
    <property type="entry name" value="Ribosomal_uL23-like"/>
</dbReference>